<gene>
    <name evidence="1" type="ORF">SCP_0606800</name>
</gene>
<proteinExistence type="predicted"/>
<dbReference type="RefSeq" id="XP_027615613.1">
    <property type="nucleotide sequence ID" value="XM_027759812.1"/>
</dbReference>
<name>A0A401GRC3_9APHY</name>
<dbReference type="Proteomes" id="UP000287166">
    <property type="component" value="Unassembled WGS sequence"/>
</dbReference>
<sequence>MAQLQDLSRSLLAAGGAMHPEGKGTYLLYTDDDSLIYKLWTGTEFDESDLIATSIRTGSPASYLLTDDIRLVVCITSDNTVRVLRYDKDEEEWTDDDTIPRYEVHSAGQLAACLGVDGRLNTFFQDTSGRLIFLDESWNPTVLPTDVQIGSPIALTIVEKKEDAHLYVFYMSKDNRVHFVAQDDTGSWSDSTMVNCQVEEKVVRFRVALNEQMDAFEAYALTDGRTVLQITGKGDGQKNELGKIDQDGVFVPGTSAECAAYVWVKVKVVYKYVRVRYCCW</sequence>
<dbReference type="SUPFAM" id="SSF89372">
    <property type="entry name" value="Fucose-specific lectin"/>
    <property type="match status" value="2"/>
</dbReference>
<evidence type="ECO:0008006" key="3">
    <source>
        <dbReference type="Google" id="ProtNLM"/>
    </source>
</evidence>
<protein>
    <recommendedName>
        <fullName evidence="3">Fucose-specific lectin</fullName>
    </recommendedName>
</protein>
<dbReference type="GeneID" id="38781617"/>
<dbReference type="OrthoDB" id="5367135at2759"/>
<keyword evidence="2" id="KW-1185">Reference proteome</keyword>
<evidence type="ECO:0000313" key="2">
    <source>
        <dbReference type="Proteomes" id="UP000287166"/>
    </source>
</evidence>
<dbReference type="InParanoid" id="A0A401GRC3"/>
<dbReference type="EMBL" id="BFAD01000006">
    <property type="protein sequence ID" value="GBE84700.1"/>
    <property type="molecule type" value="Genomic_DNA"/>
</dbReference>
<dbReference type="Gene3D" id="2.120.10.70">
    <property type="entry name" value="Fucose-specific lectin"/>
    <property type="match status" value="1"/>
</dbReference>
<organism evidence="1 2">
    <name type="scientific">Sparassis crispa</name>
    <dbReference type="NCBI Taxonomy" id="139825"/>
    <lineage>
        <taxon>Eukaryota</taxon>
        <taxon>Fungi</taxon>
        <taxon>Dikarya</taxon>
        <taxon>Basidiomycota</taxon>
        <taxon>Agaricomycotina</taxon>
        <taxon>Agaricomycetes</taxon>
        <taxon>Polyporales</taxon>
        <taxon>Sparassidaceae</taxon>
        <taxon>Sparassis</taxon>
    </lineage>
</organism>
<reference evidence="1 2" key="1">
    <citation type="journal article" date="2018" name="Sci. Rep.">
        <title>Genome sequence of the cauliflower mushroom Sparassis crispa (Hanabiratake) and its association with beneficial usage.</title>
        <authorList>
            <person name="Kiyama R."/>
            <person name="Furutani Y."/>
            <person name="Kawaguchi K."/>
            <person name="Nakanishi T."/>
        </authorList>
    </citation>
    <scope>NUCLEOTIDE SEQUENCE [LARGE SCALE GENOMIC DNA]</scope>
</reference>
<dbReference type="AlphaFoldDB" id="A0A401GRC3"/>
<evidence type="ECO:0000313" key="1">
    <source>
        <dbReference type="EMBL" id="GBE84700.1"/>
    </source>
</evidence>
<comment type="caution">
    <text evidence="1">The sequence shown here is derived from an EMBL/GenBank/DDBJ whole genome shotgun (WGS) entry which is preliminary data.</text>
</comment>
<accession>A0A401GRC3</accession>